<dbReference type="CDD" id="cd00037">
    <property type="entry name" value="CLECT"/>
    <property type="match status" value="1"/>
</dbReference>
<dbReference type="InterPro" id="IPR001304">
    <property type="entry name" value="C-type_lectin-like"/>
</dbReference>
<dbReference type="SUPFAM" id="SSF56436">
    <property type="entry name" value="C-type lectin-like"/>
    <property type="match status" value="2"/>
</dbReference>
<dbReference type="InterPro" id="IPR016187">
    <property type="entry name" value="CTDL_fold"/>
</dbReference>
<protein>
    <submittedName>
        <fullName evidence="4">Chondrolectin-like, partial</fullName>
    </submittedName>
</protein>
<reference evidence="4 5" key="1">
    <citation type="submission" date="2024-01" db="EMBL/GenBank/DDBJ databases">
        <authorList>
            <person name="Alioto T."/>
            <person name="Alioto T."/>
            <person name="Gomez Garrido J."/>
        </authorList>
    </citation>
    <scope>NUCLEOTIDE SEQUENCE [LARGE SCALE GENOMIC DNA]</scope>
</reference>
<dbReference type="Gene3D" id="3.10.100.10">
    <property type="entry name" value="Mannose-Binding Protein A, subunit A"/>
    <property type="match status" value="2"/>
</dbReference>
<comment type="caution">
    <text evidence="4">The sequence shown here is derived from an EMBL/GenBank/DDBJ whole genome shotgun (WGS) entry which is preliminary data.</text>
</comment>
<evidence type="ECO:0000313" key="5">
    <source>
        <dbReference type="Proteomes" id="UP001314229"/>
    </source>
</evidence>
<organism evidence="4 5">
    <name type="scientific">Scomber scombrus</name>
    <name type="common">Atlantic mackerel</name>
    <name type="synonym">Scomber vernalis</name>
    <dbReference type="NCBI Taxonomy" id="13677"/>
    <lineage>
        <taxon>Eukaryota</taxon>
        <taxon>Metazoa</taxon>
        <taxon>Chordata</taxon>
        <taxon>Craniata</taxon>
        <taxon>Vertebrata</taxon>
        <taxon>Euteleostomi</taxon>
        <taxon>Actinopterygii</taxon>
        <taxon>Neopterygii</taxon>
        <taxon>Teleostei</taxon>
        <taxon>Neoteleostei</taxon>
        <taxon>Acanthomorphata</taxon>
        <taxon>Pelagiaria</taxon>
        <taxon>Scombriformes</taxon>
        <taxon>Scombridae</taxon>
        <taxon>Scomber</taxon>
    </lineage>
</organism>
<evidence type="ECO:0000256" key="1">
    <source>
        <dbReference type="ARBA" id="ARBA00023157"/>
    </source>
</evidence>
<accession>A0AAV1PNU4</accession>
<dbReference type="Proteomes" id="UP001314229">
    <property type="component" value="Unassembled WGS sequence"/>
</dbReference>
<evidence type="ECO:0000256" key="2">
    <source>
        <dbReference type="SAM" id="SignalP"/>
    </source>
</evidence>
<dbReference type="PROSITE" id="PS50041">
    <property type="entry name" value="C_TYPE_LECTIN_2"/>
    <property type="match status" value="1"/>
</dbReference>
<dbReference type="AlphaFoldDB" id="A0AAV1PNU4"/>
<dbReference type="PANTHER" id="PTHR22803">
    <property type="entry name" value="MANNOSE, PHOSPHOLIPASE, LECTIN RECEPTOR RELATED"/>
    <property type="match status" value="1"/>
</dbReference>
<feature type="signal peptide" evidence="2">
    <location>
        <begin position="1"/>
        <end position="19"/>
    </location>
</feature>
<evidence type="ECO:0000313" key="4">
    <source>
        <dbReference type="EMBL" id="CAK6973346.1"/>
    </source>
</evidence>
<keyword evidence="5" id="KW-1185">Reference proteome</keyword>
<sequence length="230" mass="27107">MKMLTVCVLLCAMMALATAQSGPEEQTDLVKRTCRCPCGWTRIRGRCFRYIPYCKRWADAEKYCRCLGGNLASIHNRSPPIVKSQNDQSQKTDLVKKTCGCPCGWTRIYGRCFRYISRPLRWAQAEKYCQRLGGNLASIHSNWQYRSIQRMIKRACHVLRETWIGGSDAQEEKTWLWSDGTRFRFQKWCRGEPNNHLRSQHCLTMNHSACKCWDDNHCWRRKPFVCVRRR</sequence>
<evidence type="ECO:0000259" key="3">
    <source>
        <dbReference type="PROSITE" id="PS50041"/>
    </source>
</evidence>
<feature type="chain" id="PRO_5043651341" evidence="2">
    <location>
        <begin position="20"/>
        <end position="230"/>
    </location>
</feature>
<dbReference type="InterPro" id="IPR016186">
    <property type="entry name" value="C-type_lectin-like/link_sf"/>
</dbReference>
<proteinExistence type="predicted"/>
<feature type="domain" description="C-type lectin" evidence="3">
    <location>
        <begin position="108"/>
        <end position="227"/>
    </location>
</feature>
<gene>
    <name evidence="4" type="ORF">FSCOSCO3_A029346</name>
</gene>
<keyword evidence="2" id="KW-0732">Signal</keyword>
<dbReference type="PROSITE" id="PS00615">
    <property type="entry name" value="C_TYPE_LECTIN_1"/>
    <property type="match status" value="1"/>
</dbReference>
<dbReference type="InterPro" id="IPR018378">
    <property type="entry name" value="C-type_lectin_CS"/>
</dbReference>
<dbReference type="SMART" id="SM00034">
    <property type="entry name" value="CLECT"/>
    <property type="match status" value="1"/>
</dbReference>
<name>A0AAV1PNU4_SCOSC</name>
<keyword evidence="1" id="KW-1015">Disulfide bond</keyword>
<dbReference type="Pfam" id="PF00059">
    <property type="entry name" value="Lectin_C"/>
    <property type="match status" value="1"/>
</dbReference>
<dbReference type="EMBL" id="CAWUFR010000228">
    <property type="protein sequence ID" value="CAK6973346.1"/>
    <property type="molecule type" value="Genomic_DNA"/>
</dbReference>
<dbReference type="InterPro" id="IPR050111">
    <property type="entry name" value="C-type_lectin/snaclec_domain"/>
</dbReference>